<protein>
    <submittedName>
        <fullName evidence="2">Uncharacterized protein</fullName>
    </submittedName>
</protein>
<reference evidence="2 3" key="1">
    <citation type="journal article" date="2018" name="Front. Plant Sci.">
        <title>Red Clover (Trifolium pratense) and Zigzag Clover (T. medium) - A Picture of Genomic Similarities and Differences.</title>
        <authorList>
            <person name="Dluhosova J."/>
            <person name="Istvanek J."/>
            <person name="Nedelnik J."/>
            <person name="Repkova J."/>
        </authorList>
    </citation>
    <scope>NUCLEOTIDE SEQUENCE [LARGE SCALE GENOMIC DNA]</scope>
    <source>
        <strain evidence="3">cv. 10/8</strain>
        <tissue evidence="2">Leaf</tissue>
    </source>
</reference>
<feature type="region of interest" description="Disordered" evidence="1">
    <location>
        <begin position="44"/>
        <end position="170"/>
    </location>
</feature>
<feature type="compositionally biased region" description="Polar residues" evidence="1">
    <location>
        <begin position="44"/>
        <end position="64"/>
    </location>
</feature>
<dbReference type="AlphaFoldDB" id="A0A392QTH2"/>
<proteinExistence type="predicted"/>
<feature type="compositionally biased region" description="Low complexity" evidence="1">
    <location>
        <begin position="65"/>
        <end position="75"/>
    </location>
</feature>
<evidence type="ECO:0000313" key="3">
    <source>
        <dbReference type="Proteomes" id="UP000265520"/>
    </source>
</evidence>
<accession>A0A392QTH2</accession>
<evidence type="ECO:0000256" key="1">
    <source>
        <dbReference type="SAM" id="MobiDB-lite"/>
    </source>
</evidence>
<evidence type="ECO:0000313" key="2">
    <source>
        <dbReference type="EMBL" id="MCI27162.1"/>
    </source>
</evidence>
<sequence length="170" mass="19491">MVSTMLTLLQQQAARLSYVEKNQQTAPQMMNNDVQNSLRNVLQDEVSSQQRRTGQIGPQTEAIVNTNDNNAQVNNETDIVEPNGTRNTNGQGNDIRRNNRNRRRGRNSPNPRSRDNGSSGDYPYKDERRRHPNRHPGRTPFTLRLLETRIPRTLEKPPKLETYDGTTDPD</sequence>
<organism evidence="2 3">
    <name type="scientific">Trifolium medium</name>
    <dbReference type="NCBI Taxonomy" id="97028"/>
    <lineage>
        <taxon>Eukaryota</taxon>
        <taxon>Viridiplantae</taxon>
        <taxon>Streptophyta</taxon>
        <taxon>Embryophyta</taxon>
        <taxon>Tracheophyta</taxon>
        <taxon>Spermatophyta</taxon>
        <taxon>Magnoliopsida</taxon>
        <taxon>eudicotyledons</taxon>
        <taxon>Gunneridae</taxon>
        <taxon>Pentapetalae</taxon>
        <taxon>rosids</taxon>
        <taxon>fabids</taxon>
        <taxon>Fabales</taxon>
        <taxon>Fabaceae</taxon>
        <taxon>Papilionoideae</taxon>
        <taxon>50 kb inversion clade</taxon>
        <taxon>NPAAA clade</taxon>
        <taxon>Hologalegina</taxon>
        <taxon>IRL clade</taxon>
        <taxon>Trifolieae</taxon>
        <taxon>Trifolium</taxon>
    </lineage>
</organism>
<keyword evidence="3" id="KW-1185">Reference proteome</keyword>
<dbReference type="EMBL" id="LXQA010157658">
    <property type="protein sequence ID" value="MCI27162.1"/>
    <property type="molecule type" value="Genomic_DNA"/>
</dbReference>
<feature type="compositionally biased region" description="Basic and acidic residues" evidence="1">
    <location>
        <begin position="146"/>
        <end position="162"/>
    </location>
</feature>
<comment type="caution">
    <text evidence="2">The sequence shown here is derived from an EMBL/GenBank/DDBJ whole genome shotgun (WGS) entry which is preliminary data.</text>
</comment>
<name>A0A392QTH2_9FABA</name>
<dbReference type="Proteomes" id="UP000265520">
    <property type="component" value="Unassembled WGS sequence"/>
</dbReference>
<feature type="non-terminal residue" evidence="2">
    <location>
        <position position="170"/>
    </location>
</feature>
<feature type="compositionally biased region" description="Low complexity" evidence="1">
    <location>
        <begin position="107"/>
        <end position="119"/>
    </location>
</feature>